<feature type="signal peptide" evidence="3">
    <location>
        <begin position="1"/>
        <end position="26"/>
    </location>
</feature>
<dbReference type="Gene3D" id="2.30.30.40">
    <property type="entry name" value="SH3 Domains"/>
    <property type="match status" value="4"/>
</dbReference>
<evidence type="ECO:0000256" key="2">
    <source>
        <dbReference type="ARBA" id="ARBA00023316"/>
    </source>
</evidence>
<protein>
    <submittedName>
        <fullName evidence="5">N-acetylmuramoyl-L-alanine amidase</fullName>
        <ecNumber evidence="5">3.5.1.28</ecNumber>
    </submittedName>
</protein>
<keyword evidence="1 5" id="KW-0378">Hydrolase</keyword>
<dbReference type="SMART" id="SM00287">
    <property type="entry name" value="SH3b"/>
    <property type="match status" value="4"/>
</dbReference>
<dbReference type="Pfam" id="PF08239">
    <property type="entry name" value="SH3_3"/>
    <property type="match status" value="4"/>
</dbReference>
<feature type="domain" description="SH3b" evidence="4">
    <location>
        <begin position="252"/>
        <end position="314"/>
    </location>
</feature>
<gene>
    <name evidence="5" type="ORF">QT716_06005</name>
</gene>
<evidence type="ECO:0000313" key="6">
    <source>
        <dbReference type="Proteomes" id="UP001280629"/>
    </source>
</evidence>
<keyword evidence="6" id="KW-1185">Reference proteome</keyword>
<keyword evidence="2" id="KW-0961">Cell wall biogenesis/degradation</keyword>
<dbReference type="RefSeq" id="WP_317935153.1">
    <property type="nucleotide sequence ID" value="NZ_JAUBDH010000003.1"/>
</dbReference>
<comment type="caution">
    <text evidence="5">The sequence shown here is derived from an EMBL/GenBank/DDBJ whole genome shotgun (WGS) entry which is preliminary data.</text>
</comment>
<dbReference type="PANTHER" id="PTHR30404">
    <property type="entry name" value="N-ACETYLMURAMOYL-L-ALANINE AMIDASE"/>
    <property type="match status" value="1"/>
</dbReference>
<dbReference type="GO" id="GO:0008745">
    <property type="term" value="F:N-acetylmuramoyl-L-alanine amidase activity"/>
    <property type="evidence" value="ECO:0007669"/>
    <property type="project" value="UniProtKB-EC"/>
</dbReference>
<dbReference type="Gene3D" id="3.40.630.40">
    <property type="entry name" value="Zn-dependent exopeptidases"/>
    <property type="match status" value="1"/>
</dbReference>
<dbReference type="InterPro" id="IPR050695">
    <property type="entry name" value="N-acetylmuramoyl_amidase_3"/>
</dbReference>
<dbReference type="Proteomes" id="UP001280629">
    <property type="component" value="Unassembled WGS sequence"/>
</dbReference>
<dbReference type="InterPro" id="IPR002508">
    <property type="entry name" value="MurNAc-LAA_cat"/>
</dbReference>
<proteinExistence type="predicted"/>
<sequence length="513" mass="55495">MSKLAKLIAAFLLLSVIVLEPLSVTADSLEQTVVVDSPTLNIRSGPGLTYSVTGKLKDKQKVQVIDRSDDWLQVSVNGETGWIAAWLTASAKGASKEKGKIVSRVNSLNIRSSPSIESAVIGKLRTGDLASLVEYQGEWASIIVDGLQGWVHTTYITEVDADAPESSPESAKNPKVTDANLFTVKVNKLNVRKKPTQSSKRIATVAKNETFQIERIDGNWIQITLEGKKSGWVYSFHGELSSANSVTSNSSPDTVSIVTNGTNIRVQPTTSSDIALRADAGEVFKVKAKKDDWYEIQLNTGGTAYVAEWVVNSSNVSTTSAAKVPKKEKRVPGTLKGLKIAIDAGHGGNDRGTTGIRGNDEKDLTLQTAELLSGKLKEAGAEVVMTRNSDTYVSLRKRPSIAHSEGADAFVSLHYDANPDRSIVGFTTYYTKSAQQSFAQSINDGLAGSVDLHNRGTQSANYLVLRENQLPAVLIELGFLSNSSEERVLTSSYFREQASQGIYKGLLQYFDGQ</sequence>
<feature type="domain" description="SH3b" evidence="4">
    <location>
        <begin position="28"/>
        <end position="91"/>
    </location>
</feature>
<feature type="domain" description="SH3b" evidence="4">
    <location>
        <begin position="97"/>
        <end position="160"/>
    </location>
</feature>
<reference evidence="5 6" key="1">
    <citation type="submission" date="2023-06" db="EMBL/GenBank/DDBJ databases">
        <title>Sporosarcina sp. nov., isolated from Korean traditional fermented seafood 'Jeotgal'.</title>
        <authorList>
            <person name="Yang A.-I."/>
            <person name="Shin N.-R."/>
        </authorList>
    </citation>
    <scope>NUCLEOTIDE SEQUENCE [LARGE SCALE GENOMIC DNA]</scope>
    <source>
        <strain evidence="5 6">KCTC3840</strain>
    </source>
</reference>
<dbReference type="InterPro" id="IPR003646">
    <property type="entry name" value="SH3-like_bac-type"/>
</dbReference>
<evidence type="ECO:0000259" key="4">
    <source>
        <dbReference type="PROSITE" id="PS51781"/>
    </source>
</evidence>
<dbReference type="PANTHER" id="PTHR30404:SF0">
    <property type="entry name" value="N-ACETYLMURAMOYL-L-ALANINE AMIDASE AMIC"/>
    <property type="match status" value="1"/>
</dbReference>
<dbReference type="SUPFAM" id="SSF53187">
    <property type="entry name" value="Zn-dependent exopeptidases"/>
    <property type="match status" value="1"/>
</dbReference>
<evidence type="ECO:0000313" key="5">
    <source>
        <dbReference type="EMBL" id="MDW0109606.1"/>
    </source>
</evidence>
<dbReference type="EC" id="3.5.1.28" evidence="5"/>
<dbReference type="SMART" id="SM00646">
    <property type="entry name" value="Ami_3"/>
    <property type="match status" value="1"/>
</dbReference>
<feature type="chain" id="PRO_5045413513" evidence="3">
    <location>
        <begin position="27"/>
        <end position="513"/>
    </location>
</feature>
<dbReference type="CDD" id="cd02696">
    <property type="entry name" value="MurNAc-LAA"/>
    <property type="match status" value="1"/>
</dbReference>
<name>A0ABU4FY25_9BACL</name>
<dbReference type="PROSITE" id="PS51781">
    <property type="entry name" value="SH3B"/>
    <property type="match status" value="4"/>
</dbReference>
<dbReference type="Pfam" id="PF01520">
    <property type="entry name" value="Amidase_3"/>
    <property type="match status" value="1"/>
</dbReference>
<dbReference type="EMBL" id="JAUBDH010000003">
    <property type="protein sequence ID" value="MDW0109606.1"/>
    <property type="molecule type" value="Genomic_DNA"/>
</dbReference>
<evidence type="ECO:0000256" key="1">
    <source>
        <dbReference type="ARBA" id="ARBA00022801"/>
    </source>
</evidence>
<keyword evidence="3" id="KW-0732">Signal</keyword>
<organism evidence="5 6">
    <name type="scientific">Sporosarcina aquimarina</name>
    <dbReference type="NCBI Taxonomy" id="114975"/>
    <lineage>
        <taxon>Bacteria</taxon>
        <taxon>Bacillati</taxon>
        <taxon>Bacillota</taxon>
        <taxon>Bacilli</taxon>
        <taxon>Bacillales</taxon>
        <taxon>Caryophanaceae</taxon>
        <taxon>Sporosarcina</taxon>
    </lineage>
</organism>
<dbReference type="InterPro" id="IPR017293">
    <property type="entry name" value="N-acetylmuramoyl-L-ala_amidase"/>
</dbReference>
<dbReference type="PIRSF" id="PIRSF037846">
    <property type="entry name" value="Autolysin_YrvJ_prd"/>
    <property type="match status" value="1"/>
</dbReference>
<feature type="domain" description="SH3b" evidence="4">
    <location>
        <begin position="179"/>
        <end position="244"/>
    </location>
</feature>
<evidence type="ECO:0000256" key="3">
    <source>
        <dbReference type="SAM" id="SignalP"/>
    </source>
</evidence>
<accession>A0ABU4FY25</accession>